<evidence type="ECO:0000259" key="23">
    <source>
        <dbReference type="Pfam" id="PF21404"/>
    </source>
</evidence>
<dbReference type="GO" id="GO:0005737">
    <property type="term" value="C:cytoplasm"/>
    <property type="evidence" value="ECO:0007669"/>
    <property type="project" value="UniProtKB-SubCell"/>
</dbReference>
<dbReference type="Pfam" id="PF00408">
    <property type="entry name" value="PGM_PMM_IV"/>
    <property type="match status" value="1"/>
</dbReference>
<keyword evidence="5 20" id="KW-0963">Cytoplasm</keyword>
<dbReference type="GO" id="GO:0005506">
    <property type="term" value="F:iron ion binding"/>
    <property type="evidence" value="ECO:0007669"/>
    <property type="project" value="UniProtKB-UniRule"/>
</dbReference>
<dbReference type="FunFam" id="3.40.120.10:FF:000023">
    <property type="entry name" value="Phosphoacetylglucosamine mutase"/>
    <property type="match status" value="1"/>
</dbReference>
<dbReference type="InterPro" id="IPR005844">
    <property type="entry name" value="A-D-PHexomutase_a/b/a-I"/>
</dbReference>
<feature type="binding site" evidence="20">
    <location>
        <position position="633"/>
    </location>
    <ligand>
        <name>Ni(2+)</name>
        <dbReference type="ChEBI" id="CHEBI:49786"/>
        <note>for nickel-dependent acireductone dioxygenase activity</note>
    </ligand>
</feature>
<keyword evidence="9 20" id="KW-0479">Metal-binding</keyword>
<dbReference type="SUPFAM" id="SSF55957">
    <property type="entry name" value="Phosphoglucomutase, C-terminal domain"/>
    <property type="match status" value="1"/>
</dbReference>
<proteinExistence type="inferred from homology"/>
<dbReference type="FunFam" id="2.60.120.10:FF:000099">
    <property type="entry name" value="1,2-dihydroxy-3-keto-5-methylthiopentene dioxygenase"/>
    <property type="match status" value="1"/>
</dbReference>
<comment type="pathway">
    <text evidence="3">Nucleotide-sugar biosynthesis; UDP-N-acetyl-alpha-D-glucosamine biosynthesis; N-acetyl-alpha-D-glucosamine 1-phosphate from alpha-D-glucosamine 6-phosphate (route I): step 2/2.</text>
</comment>
<dbReference type="Pfam" id="PF02878">
    <property type="entry name" value="PGM_PMM_I"/>
    <property type="match status" value="2"/>
</dbReference>
<comment type="catalytic activity">
    <reaction evidence="1">
        <text>N-acetyl-alpha-D-glucosamine 1-phosphate = N-acetyl-D-glucosamine 6-phosphate</text>
        <dbReference type="Rhea" id="RHEA:23804"/>
        <dbReference type="ChEBI" id="CHEBI:57513"/>
        <dbReference type="ChEBI" id="CHEBI:57776"/>
        <dbReference type="EC" id="5.4.2.3"/>
    </reaction>
</comment>
<evidence type="ECO:0000256" key="6">
    <source>
        <dbReference type="ARBA" id="ARBA00022553"/>
    </source>
</evidence>
<evidence type="ECO:0000259" key="21">
    <source>
        <dbReference type="Pfam" id="PF00408"/>
    </source>
</evidence>
<feature type="binding site" evidence="20">
    <location>
        <position position="639"/>
    </location>
    <ligand>
        <name>Fe(2+)</name>
        <dbReference type="ChEBI" id="CHEBI:29033"/>
        <note>for iron-dependent acireductone dioxygenase activity</note>
    </ligand>
</feature>
<keyword evidence="14 20" id="KW-0486">Methionine biosynthesis</keyword>
<feature type="binding site" evidence="20">
    <location>
        <position position="635"/>
    </location>
    <ligand>
        <name>Ni(2+)</name>
        <dbReference type="ChEBI" id="CHEBI:49786"/>
        <note>for nickel-dependent acireductone dioxygenase activity</note>
    </ligand>
</feature>
<dbReference type="GO" id="GO:0000287">
    <property type="term" value="F:magnesium ion binding"/>
    <property type="evidence" value="ECO:0007669"/>
    <property type="project" value="InterPro"/>
</dbReference>
<keyword evidence="11 20" id="KW-0223">Dioxygenase</keyword>
<keyword evidence="7 20" id="KW-0533">Nickel</keyword>
<evidence type="ECO:0000256" key="11">
    <source>
        <dbReference type="ARBA" id="ARBA00022964"/>
    </source>
</evidence>
<evidence type="ECO:0000256" key="5">
    <source>
        <dbReference type="ARBA" id="ARBA00022490"/>
    </source>
</evidence>
<dbReference type="InterPro" id="IPR016066">
    <property type="entry name" value="A-D-PHexomutase_CS"/>
</dbReference>
<dbReference type="InterPro" id="IPR005843">
    <property type="entry name" value="A-D-PHexomutase_C"/>
</dbReference>
<accession>G7E995</accession>
<evidence type="ECO:0000256" key="17">
    <source>
        <dbReference type="ARBA" id="ARBA00023277"/>
    </source>
</evidence>
<dbReference type="GO" id="GO:0019509">
    <property type="term" value="P:L-methionine salvage from methylthioadenosine"/>
    <property type="evidence" value="ECO:0007669"/>
    <property type="project" value="UniProtKB-UniRule"/>
</dbReference>
<keyword evidence="8 20" id="KW-0028">Amino-acid biosynthesis</keyword>
<evidence type="ECO:0000313" key="26">
    <source>
        <dbReference type="Proteomes" id="UP000009131"/>
    </source>
</evidence>
<keyword evidence="26" id="KW-1185">Reference proteome</keyword>
<comment type="cofactor">
    <cofactor evidence="2">
        <name>Mg(2+)</name>
        <dbReference type="ChEBI" id="CHEBI:18420"/>
    </cofactor>
</comment>
<keyword evidence="18" id="KW-0961">Cell wall biogenesis/degradation</keyword>
<dbReference type="OrthoDB" id="1928at2759"/>
<dbReference type="OMA" id="WEAYATK"/>
<dbReference type="Gene3D" id="3.40.120.10">
    <property type="entry name" value="Alpha-D-Glucose-1,6-Bisphosphate, subunit A, domain 3"/>
    <property type="match status" value="2"/>
</dbReference>
<comment type="pathway">
    <text evidence="20">Amino-acid biosynthesis; L-methionine biosynthesis via salvage pathway; L-methionine from S-methyl-5-thio-alpha-D-ribose 1-phosphate: step 5/6.</text>
</comment>
<dbReference type="CDD" id="cd03086">
    <property type="entry name" value="PGM3"/>
    <property type="match status" value="1"/>
</dbReference>
<dbReference type="EMBL" id="BABT02000220">
    <property type="protein sequence ID" value="GAA99214.1"/>
    <property type="molecule type" value="Genomic_DNA"/>
</dbReference>
<dbReference type="EC" id="1.13.11.54" evidence="20"/>
<dbReference type="eggNOG" id="KOG2107">
    <property type="taxonomic scope" value="Eukaryota"/>
</dbReference>
<comment type="function">
    <text evidence="20">Catalyzes 2 different reactions between oxygen and the acireductone 1,2-dihydroxy-3-keto-5-methylthiopentene (DHK-MTPene) depending upon the metal bound in the active site. Fe-containing acireductone dioxygenase (Fe-ARD) produces formate and 2-keto-4-methylthiobutyrate (KMTB), the alpha-ketoacid precursor of methionine in the methionine recycle pathway. Ni-containing acireductone dioxygenase (Ni-ARD) produces methylthiopropionate, carbon monoxide and formate, and does not lie on the methionine recycle pathway.</text>
</comment>
<evidence type="ECO:0000256" key="10">
    <source>
        <dbReference type="ARBA" id="ARBA00022842"/>
    </source>
</evidence>
<dbReference type="SUPFAM" id="SSF53738">
    <property type="entry name" value="Phosphoglucomutase, first 3 domains"/>
    <property type="match status" value="3"/>
</dbReference>
<dbReference type="GO" id="GO:0010308">
    <property type="term" value="F:acireductone dioxygenase (Ni2+-requiring) activity"/>
    <property type="evidence" value="ECO:0007669"/>
    <property type="project" value="UniProtKB-UniRule"/>
</dbReference>
<dbReference type="HOGENOM" id="CLU_022890_1_0_1"/>
<keyword evidence="13 20" id="KW-0408">Iron</keyword>
<dbReference type="CDD" id="cd02232">
    <property type="entry name" value="cupin_ARD"/>
    <property type="match status" value="1"/>
</dbReference>
<keyword evidence="15" id="KW-0413">Isomerase</keyword>
<keyword evidence="16 20" id="KW-0539">Nucleus</keyword>
<evidence type="ECO:0000256" key="13">
    <source>
        <dbReference type="ARBA" id="ARBA00023004"/>
    </source>
</evidence>
<feature type="domain" description="Alpha-D-phosphohexomutase C-terminal" evidence="21">
    <location>
        <begin position="454"/>
        <end position="523"/>
    </location>
</feature>
<dbReference type="GO" id="GO:0005634">
    <property type="term" value="C:nucleus"/>
    <property type="evidence" value="ECO:0007669"/>
    <property type="project" value="UniProtKB-SubCell"/>
</dbReference>
<dbReference type="InterPro" id="IPR036900">
    <property type="entry name" value="A-D-PHexomutase_C_sf"/>
</dbReference>
<reference evidence="25 26" key="2">
    <citation type="journal article" date="2012" name="Open Biol.">
        <title>Characteristics of nucleosomes and linker DNA regions on the genome of the basidiomycete Mixia osmundae revealed by mono- and dinucleosome mapping.</title>
        <authorList>
            <person name="Nishida H."/>
            <person name="Kondo S."/>
            <person name="Matsumoto T."/>
            <person name="Suzuki Y."/>
            <person name="Yoshikawa H."/>
            <person name="Taylor T.D."/>
            <person name="Sugiyama J."/>
        </authorList>
    </citation>
    <scope>NUCLEOTIDE SEQUENCE [LARGE SCALE GENOMIC DNA]</scope>
    <source>
        <strain evidence="26">CBS 9802 / IAM 14324 / JCM 22182 / KY 12970</strain>
    </source>
</reference>
<keyword evidence="17" id="KW-0119">Carbohydrate metabolism</keyword>
<evidence type="ECO:0000256" key="1">
    <source>
        <dbReference type="ARBA" id="ARBA00000558"/>
    </source>
</evidence>
<evidence type="ECO:0000259" key="24">
    <source>
        <dbReference type="Pfam" id="PF21405"/>
    </source>
</evidence>
<protein>
    <recommendedName>
        <fullName evidence="20">Acireductone dioxygenase</fullName>
    </recommendedName>
    <alternativeName>
        <fullName evidence="20">Acireductone dioxygenase (Fe(2+)-requiring)</fullName>
        <shortName evidence="20">ARD'</shortName>
        <shortName evidence="20">Fe-ARD</shortName>
        <ecNumber evidence="20">1.13.11.54</ecNumber>
    </alternativeName>
    <alternativeName>
        <fullName evidence="20">Acireductone dioxygenase (Ni(2+)-requiring)</fullName>
        <shortName evidence="20">ARD</shortName>
        <shortName evidence="20">Ni-ARD</shortName>
        <ecNumber evidence="20">1.13.11.53</ecNumber>
    </alternativeName>
</protein>
<dbReference type="Pfam" id="PF21405">
    <property type="entry name" value="AMG1_II"/>
    <property type="match status" value="1"/>
</dbReference>
<dbReference type="HAMAP" id="MF_03154">
    <property type="entry name" value="Salvage_MtnD_euk"/>
    <property type="match status" value="1"/>
</dbReference>
<evidence type="ECO:0000259" key="22">
    <source>
        <dbReference type="Pfam" id="PF02878"/>
    </source>
</evidence>
<comment type="function">
    <text evidence="19">Catalyzes the conversion of GlcNAc-6-P into GlcNAc-1-P during the synthesis of uridine diphosphate/UDP-GlcNAc, which is a biosynthetic precursor of chitin and also supplies the amino sugars for N-linked oligosaccharides of glycoproteins.</text>
</comment>
<comment type="similarity">
    <text evidence="20">Belongs to the acireductone dioxygenase (ARD) family.</text>
</comment>
<dbReference type="InterPro" id="IPR027496">
    <property type="entry name" value="ARD_euk"/>
</dbReference>
<evidence type="ECO:0000256" key="16">
    <source>
        <dbReference type="ARBA" id="ARBA00023242"/>
    </source>
</evidence>
<comment type="catalytic activity">
    <reaction evidence="20">
        <text>1,2-dihydroxy-5-(methylsulfanyl)pent-1-en-3-one + O2 = 4-methylsulfanyl-2-oxobutanoate + formate + 2 H(+)</text>
        <dbReference type="Rhea" id="RHEA:24504"/>
        <dbReference type="ChEBI" id="CHEBI:15378"/>
        <dbReference type="ChEBI" id="CHEBI:15379"/>
        <dbReference type="ChEBI" id="CHEBI:15740"/>
        <dbReference type="ChEBI" id="CHEBI:16723"/>
        <dbReference type="ChEBI" id="CHEBI:49252"/>
        <dbReference type="EC" id="1.13.11.54"/>
    </reaction>
</comment>
<evidence type="ECO:0000256" key="2">
    <source>
        <dbReference type="ARBA" id="ARBA00001946"/>
    </source>
</evidence>
<dbReference type="GO" id="GO:0006048">
    <property type="term" value="P:UDP-N-acetylglucosamine biosynthetic process"/>
    <property type="evidence" value="ECO:0007669"/>
    <property type="project" value="UniProtKB-UniPathway"/>
</dbReference>
<reference evidence="25 26" key="1">
    <citation type="journal article" date="2011" name="J. Gen. Appl. Microbiol.">
        <title>Draft genome sequencing of the enigmatic basidiomycete Mixia osmundae.</title>
        <authorList>
            <person name="Nishida H."/>
            <person name="Nagatsuka Y."/>
            <person name="Sugiyama J."/>
        </authorList>
    </citation>
    <scope>NUCLEOTIDE SEQUENCE [LARGE SCALE GENOMIC DNA]</scope>
    <source>
        <strain evidence="26">CBS 9802 / IAM 14324 / JCM 22182 / KY 12970</strain>
    </source>
</reference>
<feature type="domain" description="Alpha-D-phosphohexomutase alpha/beta/alpha" evidence="22">
    <location>
        <begin position="57"/>
        <end position="93"/>
    </location>
</feature>
<dbReference type="Pfam" id="PF21404">
    <property type="entry name" value="AMG1_III"/>
    <property type="match status" value="1"/>
</dbReference>
<feature type="domain" description="Phosphoacetylglucosamine mutase AMG1" evidence="24">
    <location>
        <begin position="205"/>
        <end position="287"/>
    </location>
</feature>
<dbReference type="PANTHER" id="PTHR45955">
    <property type="entry name" value="PHOSPHOACETYLGLUCOSAMINE MUTASE"/>
    <property type="match status" value="1"/>
</dbReference>
<dbReference type="FunFam" id="3.30.310.50:FF:000003">
    <property type="entry name" value="Phosphoacetylglucosamine mutase"/>
    <property type="match status" value="1"/>
</dbReference>
<dbReference type="InParanoid" id="G7E995"/>
<dbReference type="Gene3D" id="2.60.120.10">
    <property type="entry name" value="Jelly Rolls"/>
    <property type="match status" value="1"/>
</dbReference>
<dbReference type="PANTHER" id="PTHR45955:SF1">
    <property type="entry name" value="PHOSPHOACETYLGLUCOSAMINE MUTASE"/>
    <property type="match status" value="1"/>
</dbReference>
<feature type="binding site" evidence="20">
    <location>
        <position position="635"/>
    </location>
    <ligand>
        <name>Fe(2+)</name>
        <dbReference type="ChEBI" id="CHEBI:29033"/>
        <note>for iron-dependent acireductone dioxygenase activity</note>
    </ligand>
</feature>
<evidence type="ECO:0000256" key="3">
    <source>
        <dbReference type="ARBA" id="ARBA00004865"/>
    </source>
</evidence>
<evidence type="ECO:0000256" key="18">
    <source>
        <dbReference type="ARBA" id="ARBA00023316"/>
    </source>
</evidence>
<dbReference type="Proteomes" id="UP000009131">
    <property type="component" value="Unassembled WGS sequence"/>
</dbReference>
<dbReference type="InterPro" id="IPR049022">
    <property type="entry name" value="AMG1_III"/>
</dbReference>
<dbReference type="InterPro" id="IPR014710">
    <property type="entry name" value="RmlC-like_jellyroll"/>
</dbReference>
<dbReference type="Pfam" id="PF03079">
    <property type="entry name" value="ARD"/>
    <property type="match status" value="1"/>
</dbReference>
<dbReference type="UniPathway" id="UPA00113">
    <property type="reaction ID" value="UER00530"/>
</dbReference>
<dbReference type="InterPro" id="IPR049023">
    <property type="entry name" value="AMG1_II"/>
</dbReference>
<evidence type="ECO:0000313" key="25">
    <source>
        <dbReference type="EMBL" id="GAA99214.1"/>
    </source>
</evidence>
<dbReference type="InterPro" id="IPR004313">
    <property type="entry name" value="ARD"/>
</dbReference>
<evidence type="ECO:0000256" key="15">
    <source>
        <dbReference type="ARBA" id="ARBA00023235"/>
    </source>
</evidence>
<evidence type="ECO:0000256" key="20">
    <source>
        <dbReference type="HAMAP-Rule" id="MF_03154"/>
    </source>
</evidence>
<keyword evidence="6" id="KW-0597">Phosphoprotein</keyword>
<feature type="domain" description="Phosphoacetylglucosamine mutase AMG1" evidence="23">
    <location>
        <begin position="301"/>
        <end position="438"/>
    </location>
</feature>
<comment type="subcellular location">
    <subcellularLocation>
        <location evidence="20">Cytoplasm</location>
    </subcellularLocation>
    <subcellularLocation>
        <location evidence="20">Nucleus</location>
    </subcellularLocation>
</comment>
<dbReference type="GO" id="GO:0005975">
    <property type="term" value="P:carbohydrate metabolic process"/>
    <property type="evidence" value="ECO:0007669"/>
    <property type="project" value="InterPro"/>
</dbReference>
<feature type="binding site" evidence="20">
    <location>
        <position position="639"/>
    </location>
    <ligand>
        <name>Ni(2+)</name>
        <dbReference type="ChEBI" id="CHEBI:49786"/>
        <note>for nickel-dependent acireductone dioxygenase activity</note>
    </ligand>
</feature>
<dbReference type="SUPFAM" id="SSF51182">
    <property type="entry name" value="RmlC-like cupins"/>
    <property type="match status" value="1"/>
</dbReference>
<dbReference type="FunFam" id="3.40.120.10:FF:000013">
    <property type="entry name" value="Phosphoacetylglucosamine mutase"/>
    <property type="match status" value="1"/>
</dbReference>
<evidence type="ECO:0000256" key="4">
    <source>
        <dbReference type="ARBA" id="ARBA00010231"/>
    </source>
</evidence>
<dbReference type="STRING" id="764103.G7E995"/>
<evidence type="ECO:0000256" key="9">
    <source>
        <dbReference type="ARBA" id="ARBA00022723"/>
    </source>
</evidence>
<dbReference type="UniPathway" id="UPA00904">
    <property type="reaction ID" value="UER00878"/>
</dbReference>
<dbReference type="Gene3D" id="3.30.310.50">
    <property type="entry name" value="Alpha-D-phosphohexomutase, C-terminal domain"/>
    <property type="match status" value="1"/>
</dbReference>
<comment type="catalytic activity">
    <reaction evidence="20">
        <text>1,2-dihydroxy-5-(methylsulfanyl)pent-1-en-3-one + O2 = 3-(methylsulfanyl)propanoate + CO + formate + 2 H(+)</text>
        <dbReference type="Rhea" id="RHEA:14161"/>
        <dbReference type="ChEBI" id="CHEBI:15378"/>
        <dbReference type="ChEBI" id="CHEBI:15379"/>
        <dbReference type="ChEBI" id="CHEBI:15740"/>
        <dbReference type="ChEBI" id="CHEBI:17245"/>
        <dbReference type="ChEBI" id="CHEBI:49016"/>
        <dbReference type="ChEBI" id="CHEBI:49252"/>
        <dbReference type="EC" id="1.13.11.53"/>
    </reaction>
</comment>
<dbReference type="InterPro" id="IPR011051">
    <property type="entry name" value="RmlC_Cupin_sf"/>
</dbReference>
<dbReference type="PROSITE" id="PS00710">
    <property type="entry name" value="PGM_PMM"/>
    <property type="match status" value="1"/>
</dbReference>
<evidence type="ECO:0000256" key="14">
    <source>
        <dbReference type="ARBA" id="ARBA00023167"/>
    </source>
</evidence>
<dbReference type="AlphaFoldDB" id="G7E995"/>
<sequence>MDLRTIGATAGEYPIPKGVIYQYGTAGFRMRADVLEPVLFRVGILAALRSQRLDGKSVGVMITASHNPEQDNGVKIVDPRGEMLESSWEQHATLIANAATTDDLVTLLEDLAQTEKINTSRPARVVYGHDTRPSCPALLKALEDGLQTMNAKKVTQGLLTTPQLHYLVRAYNTMGTPQSYGTPTEAGYYKKISDAFKTLVHGKPPLSTLTVDCANGVGAPKLKALLEHIGDSNLSIRITKDEIDTKGALNNSCGADYVKTQQKAPPGMNIASLDRYCSFDGDADRIVYYYQDQDGQFRLLDGDKIAGLAAMFILDLVKRAGLETQVGVVQTAYANGSSTAYLTKVLKVPVSCVATGVKYLHHAAERYDIGVYFEANGHGTVLFSDDALQAFKTKEPSTPNQQSALAQLAALSEMINQTVGDALSDMLLVEAILLHRQWGPAEWDQAYSDLPNRLVKVTVEDRNAFKTADAERKLTSPRGLQEKLDALVAKYQLGRVFVRPSGTEECVRVYAEASTRAETDELAFKAAGLVFNEAGQVPHRGRIVEARKMKAWIFDEESYEAQPDPTLPHHSGRAVPLDVLAKLGLVPLTSQKQDQVDKLASERGYKHRDEIHVSRAGLGDQYDAKIKMFYAQHLHEDEEIRYIKDGQGYFDVRDGQDQAWIRILVEPEDFIVLPAGIYHRFTLDESKDIKAMRLFRDEPKWTPHNRDSSTDQNPYRKQYLAEVLGKETV</sequence>
<dbReference type="GO" id="GO:0071555">
    <property type="term" value="P:cell wall organization"/>
    <property type="evidence" value="ECO:0007669"/>
    <property type="project" value="UniProtKB-KW"/>
</dbReference>
<dbReference type="RefSeq" id="XP_014568459.1">
    <property type="nucleotide sequence ID" value="XM_014712973.1"/>
</dbReference>
<dbReference type="EC" id="1.13.11.53" evidence="20"/>
<dbReference type="InterPro" id="IPR016657">
    <property type="entry name" value="PAGM"/>
</dbReference>
<keyword evidence="12 20" id="KW-0560">Oxidoreductase</keyword>
<dbReference type="GO" id="GO:0010309">
    <property type="term" value="F:acireductone dioxygenase [iron(II)-requiring] activity"/>
    <property type="evidence" value="ECO:0007669"/>
    <property type="project" value="UniProtKB-UniRule"/>
</dbReference>
<feature type="domain" description="Alpha-D-phosphohexomutase alpha/beta/alpha" evidence="22">
    <location>
        <begin position="120"/>
        <end position="173"/>
    </location>
</feature>
<keyword evidence="10" id="KW-0460">Magnesium</keyword>
<dbReference type="InterPro" id="IPR016055">
    <property type="entry name" value="A-D-PHexomutase_a/b/a-I/II/III"/>
</dbReference>
<feature type="binding site" evidence="20">
    <location>
        <position position="679"/>
    </location>
    <ligand>
        <name>Fe(2+)</name>
        <dbReference type="ChEBI" id="CHEBI:29033"/>
        <note>for iron-dependent acireductone dioxygenase activity</note>
    </ligand>
</feature>
<evidence type="ECO:0000256" key="12">
    <source>
        <dbReference type="ARBA" id="ARBA00023002"/>
    </source>
</evidence>
<name>G7E995_MIXOS</name>
<evidence type="ECO:0000256" key="7">
    <source>
        <dbReference type="ARBA" id="ARBA00022596"/>
    </source>
</evidence>
<gene>
    <name evidence="25" type="primary">Mo05907</name>
    <name evidence="20" type="synonym">ADI1</name>
    <name evidence="25" type="ORF">E5Q_05907</name>
</gene>
<comment type="similarity">
    <text evidence="4">Belongs to the phosphohexose mutase family.</text>
</comment>
<dbReference type="GO" id="GO:0004610">
    <property type="term" value="F:phosphoacetylglucosamine mutase activity"/>
    <property type="evidence" value="ECO:0007669"/>
    <property type="project" value="UniProtKB-EC"/>
</dbReference>
<evidence type="ECO:0000256" key="19">
    <source>
        <dbReference type="ARBA" id="ARBA00059527"/>
    </source>
</evidence>
<organism evidence="25 26">
    <name type="scientific">Mixia osmundae (strain CBS 9802 / IAM 14324 / JCM 22182 / KY 12970)</name>
    <dbReference type="NCBI Taxonomy" id="764103"/>
    <lineage>
        <taxon>Eukaryota</taxon>
        <taxon>Fungi</taxon>
        <taxon>Dikarya</taxon>
        <taxon>Basidiomycota</taxon>
        <taxon>Pucciniomycotina</taxon>
        <taxon>Mixiomycetes</taxon>
        <taxon>Mixiales</taxon>
        <taxon>Mixiaceae</taxon>
        <taxon>Mixia</taxon>
    </lineage>
</organism>
<dbReference type="GO" id="GO:0016151">
    <property type="term" value="F:nickel cation binding"/>
    <property type="evidence" value="ECO:0007669"/>
    <property type="project" value="UniProtKB-UniRule"/>
</dbReference>
<comment type="cofactor">
    <cofactor evidence="20">
        <name>Fe(2+)</name>
        <dbReference type="ChEBI" id="CHEBI:29033"/>
    </cofactor>
    <cofactor evidence="20">
        <name>Ni(2+)</name>
        <dbReference type="ChEBI" id="CHEBI:49786"/>
    </cofactor>
    <text evidence="20">Binds either 1 Fe or Ni cation per monomer. Iron-binding promotes an acireductone dioxygenase reaction producing 2-keto-4-methylthiobutyrate, while nickel-binding promotes an acireductone dioxygenase reaction producing 3-(methylsulfanyl)propanoate.</text>
</comment>
<feature type="binding site" evidence="20">
    <location>
        <position position="633"/>
    </location>
    <ligand>
        <name>Fe(2+)</name>
        <dbReference type="ChEBI" id="CHEBI:29033"/>
        <note>for iron-dependent acireductone dioxygenase activity</note>
    </ligand>
</feature>
<evidence type="ECO:0000256" key="8">
    <source>
        <dbReference type="ARBA" id="ARBA00022605"/>
    </source>
</evidence>
<comment type="caution">
    <text evidence="25">The sequence shown here is derived from an EMBL/GenBank/DDBJ whole genome shotgun (WGS) entry which is preliminary data.</text>
</comment>
<feature type="binding site" evidence="20">
    <location>
        <position position="679"/>
    </location>
    <ligand>
        <name>Ni(2+)</name>
        <dbReference type="ChEBI" id="CHEBI:49786"/>
        <note>for nickel-dependent acireductone dioxygenase activity</note>
    </ligand>
</feature>
<dbReference type="eggNOG" id="KOG2537">
    <property type="taxonomic scope" value="Eukaryota"/>
</dbReference>
<dbReference type="FunCoup" id="G7E995">
    <property type="interactions" value="96"/>
</dbReference>